<evidence type="ECO:0000313" key="1">
    <source>
        <dbReference type="EMBL" id="HEN27635.1"/>
    </source>
</evidence>
<comment type="caution">
    <text evidence="1">The sequence shown here is derived from an EMBL/GenBank/DDBJ whole genome shotgun (WGS) entry which is preliminary data.</text>
</comment>
<name>A0A7C2P6N1_UNCW3</name>
<gene>
    <name evidence="1" type="ORF">ENQ77_03035</name>
</gene>
<dbReference type="EMBL" id="DSOL01000087">
    <property type="protein sequence ID" value="HEN27635.1"/>
    <property type="molecule type" value="Genomic_DNA"/>
</dbReference>
<dbReference type="PANTHER" id="PTHR11669:SF8">
    <property type="entry name" value="DNA POLYMERASE III SUBUNIT DELTA"/>
    <property type="match status" value="1"/>
</dbReference>
<dbReference type="AlphaFoldDB" id="A0A7C2P6N1"/>
<organism evidence="1">
    <name type="scientific">candidate division WOR-3 bacterium</name>
    <dbReference type="NCBI Taxonomy" id="2052148"/>
    <lineage>
        <taxon>Bacteria</taxon>
        <taxon>Bacteria division WOR-3</taxon>
    </lineage>
</organism>
<dbReference type="Gene3D" id="3.40.50.300">
    <property type="entry name" value="P-loop containing nucleotide triphosphate hydrolases"/>
    <property type="match status" value="1"/>
</dbReference>
<accession>A0A7C2P6N1</accession>
<dbReference type="InterPro" id="IPR027417">
    <property type="entry name" value="P-loop_NTPase"/>
</dbReference>
<protein>
    <recommendedName>
        <fullName evidence="2">DNA polymerase III subunit delta</fullName>
    </recommendedName>
</protein>
<dbReference type="GO" id="GO:0006261">
    <property type="term" value="P:DNA-templated DNA replication"/>
    <property type="evidence" value="ECO:0007669"/>
    <property type="project" value="TreeGrafter"/>
</dbReference>
<reference evidence="1" key="1">
    <citation type="journal article" date="2020" name="mSystems">
        <title>Genome- and Community-Level Interaction Insights into Carbon Utilization and Element Cycling Functions of Hydrothermarchaeota in Hydrothermal Sediment.</title>
        <authorList>
            <person name="Zhou Z."/>
            <person name="Liu Y."/>
            <person name="Xu W."/>
            <person name="Pan J."/>
            <person name="Luo Z.H."/>
            <person name="Li M."/>
        </authorList>
    </citation>
    <scope>NUCLEOTIDE SEQUENCE [LARGE SCALE GENOMIC DNA]</scope>
    <source>
        <strain evidence="1">SpSt-34</strain>
    </source>
</reference>
<evidence type="ECO:0008006" key="2">
    <source>
        <dbReference type="Google" id="ProtNLM"/>
    </source>
</evidence>
<proteinExistence type="predicted"/>
<dbReference type="Pfam" id="PF13177">
    <property type="entry name" value="DNA_pol3_delta2"/>
    <property type="match status" value="1"/>
</dbReference>
<sequence>MSLNLGKIRGQHKVKQVLKPLIELLRGEKIDSIFLEFYGPEGVGKLTTAIEIAKAVNCENSDEFPCERCPQCIQISHLQHPDLFLLMPDMNPDKWIEAQKRGDLRAFYSPFRQIKIEEIREVERELWRERPYSGRYRFIIVANGENLNQYAQNAFLKTLEEPYPRTVIIFVVNRPERILPTIHSRARKIKFDYLPFRDFSEYFEAIDLKFSTTLLYRITSGSIGKAKRFIKTNFVEFRFRLLKAISEFDPQIFKDVCESFLNQEVESGNSEGVIEDIVEFYGSLARDLFLIKSGVPEVIINVDLKDDITELSKKIRSDQIQEMMKIYREISSWLRLNVKEEVIPYILFVPFAGRNFLDVFKSY</sequence>
<dbReference type="SUPFAM" id="SSF52540">
    <property type="entry name" value="P-loop containing nucleoside triphosphate hydrolases"/>
    <property type="match status" value="1"/>
</dbReference>
<dbReference type="PANTHER" id="PTHR11669">
    <property type="entry name" value="REPLICATION FACTOR C / DNA POLYMERASE III GAMMA-TAU SUBUNIT"/>
    <property type="match status" value="1"/>
</dbReference>
<dbReference type="InterPro" id="IPR050238">
    <property type="entry name" value="DNA_Rep/Repair_Clamp_Loader"/>
</dbReference>